<keyword evidence="2" id="KW-1185">Reference proteome</keyword>
<proteinExistence type="predicted"/>
<dbReference type="RefSeq" id="WP_105534021.1">
    <property type="nucleotide sequence ID" value="NZ_PUGF01000031.1"/>
</dbReference>
<sequence length="117" mass="12982">MSVSLINDHLSFRPATDIFKVWDQGRPTPPNSPLALRALAEAKAAIQHRQVENKSPLTAQLWGVTPAGVRRNILRAAGLEDHRWDCPVHSFSDAERIAMKAAAEHGVRLYERASHAI</sequence>
<gene>
    <name evidence="1" type="ORF">S2091_4291</name>
</gene>
<dbReference type="OrthoDB" id="8723010at2"/>
<comment type="caution">
    <text evidence="1">The sequence shown here is derived from an EMBL/GenBank/DDBJ whole genome shotgun (WGS) entry which is preliminary data.</text>
</comment>
<protein>
    <submittedName>
        <fullName evidence="1">Uncharacterized protein</fullName>
    </submittedName>
</protein>
<dbReference type="Proteomes" id="UP000237839">
    <property type="component" value="Unassembled WGS sequence"/>
</dbReference>
<accession>A0A2S9GTF8</accession>
<evidence type="ECO:0000313" key="2">
    <source>
        <dbReference type="Proteomes" id="UP000237839"/>
    </source>
</evidence>
<evidence type="ECO:0000313" key="1">
    <source>
        <dbReference type="EMBL" id="PRC90995.1"/>
    </source>
</evidence>
<dbReference type="AlphaFoldDB" id="A0A2S9GTF8"/>
<dbReference type="EMBL" id="PUGF01000031">
    <property type="protein sequence ID" value="PRC90995.1"/>
    <property type="molecule type" value="Genomic_DNA"/>
</dbReference>
<reference evidence="1 2" key="1">
    <citation type="submission" date="2018-02" db="EMBL/GenBank/DDBJ databases">
        <title>Solimicrobium silvestre gen. nov., sp. nov., isolated from alpine forest soil.</title>
        <authorList>
            <person name="Margesin R."/>
            <person name="Albuquerque L."/>
            <person name="Zhang D.-C."/>
            <person name="Froufe H.J.C."/>
            <person name="Severino R."/>
            <person name="Roxo I."/>
            <person name="Egas C."/>
            <person name="Da Costa M.S."/>
        </authorList>
    </citation>
    <scope>NUCLEOTIDE SEQUENCE [LARGE SCALE GENOMIC DNA]</scope>
    <source>
        <strain evidence="1 2">S20-91</strain>
    </source>
</reference>
<organism evidence="1 2">
    <name type="scientific">Solimicrobium silvestre</name>
    <dbReference type="NCBI Taxonomy" id="2099400"/>
    <lineage>
        <taxon>Bacteria</taxon>
        <taxon>Pseudomonadati</taxon>
        <taxon>Pseudomonadota</taxon>
        <taxon>Betaproteobacteria</taxon>
        <taxon>Burkholderiales</taxon>
        <taxon>Oxalobacteraceae</taxon>
        <taxon>Solimicrobium</taxon>
    </lineage>
</organism>
<name>A0A2S9GTF8_9BURK</name>